<proteinExistence type="predicted"/>
<accession>A0A6A5SIS7</accession>
<organism evidence="1 2">
    <name type="scientific">Clathrospora elynae</name>
    <dbReference type="NCBI Taxonomy" id="706981"/>
    <lineage>
        <taxon>Eukaryota</taxon>
        <taxon>Fungi</taxon>
        <taxon>Dikarya</taxon>
        <taxon>Ascomycota</taxon>
        <taxon>Pezizomycotina</taxon>
        <taxon>Dothideomycetes</taxon>
        <taxon>Pleosporomycetidae</taxon>
        <taxon>Pleosporales</taxon>
        <taxon>Diademaceae</taxon>
        <taxon>Clathrospora</taxon>
    </lineage>
</organism>
<name>A0A6A5SIS7_9PLEO</name>
<reference evidence="1" key="1">
    <citation type="journal article" date="2020" name="Stud. Mycol.">
        <title>101 Dothideomycetes genomes: a test case for predicting lifestyles and emergence of pathogens.</title>
        <authorList>
            <person name="Haridas S."/>
            <person name="Albert R."/>
            <person name="Binder M."/>
            <person name="Bloem J."/>
            <person name="Labutti K."/>
            <person name="Salamov A."/>
            <person name="Andreopoulos B."/>
            <person name="Baker S."/>
            <person name="Barry K."/>
            <person name="Bills G."/>
            <person name="Bluhm B."/>
            <person name="Cannon C."/>
            <person name="Castanera R."/>
            <person name="Culley D."/>
            <person name="Daum C."/>
            <person name="Ezra D."/>
            <person name="Gonzalez J."/>
            <person name="Henrissat B."/>
            <person name="Kuo A."/>
            <person name="Liang C."/>
            <person name="Lipzen A."/>
            <person name="Lutzoni F."/>
            <person name="Magnuson J."/>
            <person name="Mondo S."/>
            <person name="Nolan M."/>
            <person name="Ohm R."/>
            <person name="Pangilinan J."/>
            <person name="Park H.-J."/>
            <person name="Ramirez L."/>
            <person name="Alfaro M."/>
            <person name="Sun H."/>
            <person name="Tritt A."/>
            <person name="Yoshinaga Y."/>
            <person name="Zwiers L.-H."/>
            <person name="Turgeon B."/>
            <person name="Goodwin S."/>
            <person name="Spatafora J."/>
            <person name="Crous P."/>
            <person name="Grigoriev I."/>
        </authorList>
    </citation>
    <scope>NUCLEOTIDE SEQUENCE</scope>
    <source>
        <strain evidence="1">CBS 161.51</strain>
    </source>
</reference>
<dbReference type="OrthoDB" id="73875at2759"/>
<keyword evidence="2" id="KW-1185">Reference proteome</keyword>
<sequence>MRQYIDYGHGVTERPLIIFGQSGQATVGLYIGQNLMNKGMAAALKTFEDNLGNLNVSAPSMAMQLCGPEYDQ</sequence>
<evidence type="ECO:0000313" key="2">
    <source>
        <dbReference type="Proteomes" id="UP000800038"/>
    </source>
</evidence>
<gene>
    <name evidence="1" type="ORF">EJ02DRAFT_456927</name>
</gene>
<dbReference type="Proteomes" id="UP000800038">
    <property type="component" value="Unassembled WGS sequence"/>
</dbReference>
<protein>
    <submittedName>
        <fullName evidence="1">Uncharacterized protein</fullName>
    </submittedName>
</protein>
<dbReference type="AlphaFoldDB" id="A0A6A5SIS7"/>
<dbReference type="EMBL" id="ML976080">
    <property type="protein sequence ID" value="KAF1939518.1"/>
    <property type="molecule type" value="Genomic_DNA"/>
</dbReference>
<evidence type="ECO:0000313" key="1">
    <source>
        <dbReference type="EMBL" id="KAF1939518.1"/>
    </source>
</evidence>